<evidence type="ECO:0008006" key="4">
    <source>
        <dbReference type="Google" id="ProtNLM"/>
    </source>
</evidence>
<evidence type="ECO:0000313" key="3">
    <source>
        <dbReference type="Proteomes" id="UP001054945"/>
    </source>
</evidence>
<feature type="compositionally biased region" description="Basic and acidic residues" evidence="1">
    <location>
        <begin position="180"/>
        <end position="198"/>
    </location>
</feature>
<reference evidence="2 3" key="1">
    <citation type="submission" date="2021-06" db="EMBL/GenBank/DDBJ databases">
        <title>Caerostris extrusa draft genome.</title>
        <authorList>
            <person name="Kono N."/>
            <person name="Arakawa K."/>
        </authorList>
    </citation>
    <scope>NUCLEOTIDE SEQUENCE [LARGE SCALE GENOMIC DNA]</scope>
</reference>
<feature type="region of interest" description="Disordered" evidence="1">
    <location>
        <begin position="179"/>
        <end position="206"/>
    </location>
</feature>
<sequence length="206" mass="23177">MDTSEGNQNEPSPTEEPFQIPPKRLTCRDQTQDPSTKSLRKHTPLKVVIRGLPICTNKADIAAALNPEKFKILDIAQLTRGGLSNPSHCFSSKLPTHWLVAKSYSYHSYTVSGSPWEKYRGRNVIPQCQRCYGFYHSSENCFLKIHCGVCAGPPTKECNLKPDAERKCINCQEAMQPSKRMPEFPKEESSTTKMDTTKMDPTNPPC</sequence>
<evidence type="ECO:0000313" key="2">
    <source>
        <dbReference type="EMBL" id="GIY81010.1"/>
    </source>
</evidence>
<name>A0AAV4WE16_CAEEX</name>
<gene>
    <name evidence="2" type="ORF">CEXT_627991</name>
</gene>
<dbReference type="AlphaFoldDB" id="A0AAV4WE16"/>
<feature type="region of interest" description="Disordered" evidence="1">
    <location>
        <begin position="1"/>
        <end position="40"/>
    </location>
</feature>
<feature type="compositionally biased region" description="Polar residues" evidence="1">
    <location>
        <begin position="1"/>
        <end position="12"/>
    </location>
</feature>
<keyword evidence="3" id="KW-1185">Reference proteome</keyword>
<dbReference type="EMBL" id="BPLR01016068">
    <property type="protein sequence ID" value="GIY81010.1"/>
    <property type="molecule type" value="Genomic_DNA"/>
</dbReference>
<proteinExistence type="predicted"/>
<comment type="caution">
    <text evidence="2">The sequence shown here is derived from an EMBL/GenBank/DDBJ whole genome shotgun (WGS) entry which is preliminary data.</text>
</comment>
<evidence type="ECO:0000256" key="1">
    <source>
        <dbReference type="SAM" id="MobiDB-lite"/>
    </source>
</evidence>
<protein>
    <recommendedName>
        <fullName evidence="4">Gag-like protein</fullName>
    </recommendedName>
</protein>
<dbReference type="Proteomes" id="UP001054945">
    <property type="component" value="Unassembled WGS sequence"/>
</dbReference>
<accession>A0AAV4WE16</accession>
<organism evidence="2 3">
    <name type="scientific">Caerostris extrusa</name>
    <name type="common">Bark spider</name>
    <name type="synonym">Caerostris bankana</name>
    <dbReference type="NCBI Taxonomy" id="172846"/>
    <lineage>
        <taxon>Eukaryota</taxon>
        <taxon>Metazoa</taxon>
        <taxon>Ecdysozoa</taxon>
        <taxon>Arthropoda</taxon>
        <taxon>Chelicerata</taxon>
        <taxon>Arachnida</taxon>
        <taxon>Araneae</taxon>
        <taxon>Araneomorphae</taxon>
        <taxon>Entelegynae</taxon>
        <taxon>Araneoidea</taxon>
        <taxon>Araneidae</taxon>
        <taxon>Caerostris</taxon>
    </lineage>
</organism>